<sequence>MQSCGNVMWCHQEGGRKRAVEVRAETRHFPYRHGERCSDGNPASDRTERRVTVTPVLRLSNSEPRETPENAALTVKHIPPKPFKLSADRPVYCPAMSSACKTSNSLKCSQEKTLSCVLWAALSELILKYTQANCSSSGLSARV</sequence>
<evidence type="ECO:0000313" key="1">
    <source>
        <dbReference type="EMBL" id="GLD67949.1"/>
    </source>
</evidence>
<evidence type="ECO:0000313" key="2">
    <source>
        <dbReference type="Proteomes" id="UP001279410"/>
    </source>
</evidence>
<proteinExistence type="predicted"/>
<accession>A0AAD3REX6</accession>
<keyword evidence="2" id="KW-1185">Reference proteome</keyword>
<name>A0AAD3REX6_LATJO</name>
<protein>
    <submittedName>
        <fullName evidence="1">CLIP-associating protein 1-B-like isoform X1</fullName>
    </submittedName>
</protein>
<organism evidence="1 2">
    <name type="scientific">Lates japonicus</name>
    <name type="common">Japanese lates</name>
    <dbReference type="NCBI Taxonomy" id="270547"/>
    <lineage>
        <taxon>Eukaryota</taxon>
        <taxon>Metazoa</taxon>
        <taxon>Chordata</taxon>
        <taxon>Craniata</taxon>
        <taxon>Vertebrata</taxon>
        <taxon>Euteleostomi</taxon>
        <taxon>Actinopterygii</taxon>
        <taxon>Neopterygii</taxon>
        <taxon>Teleostei</taxon>
        <taxon>Neoteleostei</taxon>
        <taxon>Acanthomorphata</taxon>
        <taxon>Carangaria</taxon>
        <taxon>Carangaria incertae sedis</taxon>
        <taxon>Centropomidae</taxon>
        <taxon>Lates</taxon>
    </lineage>
</organism>
<reference evidence="1" key="1">
    <citation type="submission" date="2022-08" db="EMBL/GenBank/DDBJ databases">
        <title>Genome sequencing of akame (Lates japonicus).</title>
        <authorList>
            <person name="Hashiguchi Y."/>
            <person name="Takahashi H."/>
        </authorList>
    </citation>
    <scope>NUCLEOTIDE SEQUENCE</scope>
    <source>
        <strain evidence="1">Kochi</strain>
    </source>
</reference>
<dbReference type="EMBL" id="BRZM01000122">
    <property type="protein sequence ID" value="GLD67949.1"/>
    <property type="molecule type" value="Genomic_DNA"/>
</dbReference>
<gene>
    <name evidence="1" type="ORF">AKAME5_001927200</name>
</gene>
<dbReference type="AlphaFoldDB" id="A0AAD3REX6"/>
<dbReference type="Proteomes" id="UP001279410">
    <property type="component" value="Unassembled WGS sequence"/>
</dbReference>
<comment type="caution">
    <text evidence="1">The sequence shown here is derived from an EMBL/GenBank/DDBJ whole genome shotgun (WGS) entry which is preliminary data.</text>
</comment>